<comment type="caution">
    <text evidence="7">The sequence shown here is derived from an EMBL/GenBank/DDBJ whole genome shotgun (WGS) entry which is preliminary data.</text>
</comment>
<dbReference type="Pfam" id="PF01012">
    <property type="entry name" value="ETF"/>
    <property type="match status" value="1"/>
</dbReference>
<reference evidence="8" key="1">
    <citation type="submission" date="2016-12" db="EMBL/GenBank/DDBJ databases">
        <title>Draft Genome Sequences od Carboxydothermus pertinax and islandicus, Hydrogenogenic Carboxydotrophic Bacteria.</title>
        <authorList>
            <person name="Fukuyama Y."/>
            <person name="Ohmae K."/>
            <person name="Yoneda Y."/>
            <person name="Yoshida T."/>
            <person name="Sako Y."/>
        </authorList>
    </citation>
    <scope>NUCLEOTIDE SEQUENCE [LARGE SCALE GENOMIC DNA]</scope>
    <source>
        <strain evidence="8">SET</strain>
    </source>
</reference>
<reference evidence="7" key="2">
    <citation type="journal article" date="2017" name="Genome Announc.">
        <title>Draft Genome Sequences of Carboxydothermus pertinax and C. islandicus, Hydrogenogenic Carboxydotrophic Bacteria.</title>
        <authorList>
            <person name="Fukuyama Y."/>
            <person name="Omae K."/>
            <person name="Yoneda Y."/>
            <person name="Yoshida T."/>
            <person name="Sako Y."/>
        </authorList>
    </citation>
    <scope>NUCLEOTIDE SEQUENCE</scope>
    <source>
        <strain evidence="7">SET</strain>
    </source>
</reference>
<comment type="subunit">
    <text evidence="2">Heterodimer of an alpha and a beta subunit.</text>
</comment>
<evidence type="ECO:0000256" key="4">
    <source>
        <dbReference type="ARBA" id="ARBA00022982"/>
    </source>
</evidence>
<evidence type="ECO:0000256" key="1">
    <source>
        <dbReference type="ARBA" id="ARBA00007557"/>
    </source>
</evidence>
<evidence type="ECO:0000256" key="2">
    <source>
        <dbReference type="ARBA" id="ARBA00011355"/>
    </source>
</evidence>
<dbReference type="PANTHER" id="PTHR21294:SF8">
    <property type="entry name" value="ELECTRON TRANSFER FLAVOPROTEIN SUBUNIT BETA"/>
    <property type="match status" value="1"/>
</dbReference>
<dbReference type="InterPro" id="IPR014729">
    <property type="entry name" value="Rossmann-like_a/b/a_fold"/>
</dbReference>
<evidence type="ECO:0000313" key="7">
    <source>
        <dbReference type="EMBL" id="GAV25515.1"/>
    </source>
</evidence>
<evidence type="ECO:0000259" key="5">
    <source>
        <dbReference type="Pfam" id="PF01012"/>
    </source>
</evidence>
<dbReference type="PANTHER" id="PTHR21294">
    <property type="entry name" value="ELECTRON TRANSFER FLAVOPROTEIN BETA-SUBUNIT"/>
    <property type="match status" value="1"/>
</dbReference>
<dbReference type="AlphaFoldDB" id="A0A1L8D2V9"/>
<dbReference type="InterPro" id="IPR014730">
    <property type="entry name" value="ETF_a/b_N"/>
</dbReference>
<evidence type="ECO:0000313" key="6">
    <source>
        <dbReference type="EMBL" id="GAV24345.1"/>
    </source>
</evidence>
<dbReference type="EMBL" id="BDJL01000004">
    <property type="protein sequence ID" value="GAV24345.1"/>
    <property type="molecule type" value="Genomic_DNA"/>
</dbReference>
<name>A0A1L8D2V9_9THEO</name>
<dbReference type="SUPFAM" id="SSF52402">
    <property type="entry name" value="Adenine nucleotide alpha hydrolases-like"/>
    <property type="match status" value="1"/>
</dbReference>
<feature type="domain" description="Electron transfer flavoprotein alpha/beta-subunit N-terminal" evidence="5">
    <location>
        <begin position="23"/>
        <end position="135"/>
    </location>
</feature>
<sequence length="136" mass="14708">MKLVVLLKQTFDTEAKIVLKDGKIDDSGVTLIINPYDEFAVEEALRIKEKLGQGEVVVVSAGSDRAQEALRQALAMGADRAVLVKTDGLQLDESVVAEVLAKVLQQMEYDLILAGWRAIDDSSAQVGVRVAEILGL</sequence>
<keyword evidence="3" id="KW-0813">Transport</keyword>
<gene>
    <name evidence="6" type="ORF">ciss_02780</name>
    <name evidence="7" type="ORF">ciss_14480</name>
</gene>
<keyword evidence="4" id="KW-0249">Electron transport</keyword>
<protein>
    <submittedName>
        <fullName evidence="7">Electron transfer flavoprotein subunit beta</fullName>
    </submittedName>
</protein>
<dbReference type="Proteomes" id="UP000187338">
    <property type="component" value="Unassembled WGS sequence"/>
</dbReference>
<evidence type="ECO:0000313" key="8">
    <source>
        <dbReference type="Proteomes" id="UP000187338"/>
    </source>
</evidence>
<dbReference type="Gene3D" id="3.40.50.620">
    <property type="entry name" value="HUPs"/>
    <property type="match status" value="1"/>
</dbReference>
<accession>A0A1L8D2V9</accession>
<comment type="similarity">
    <text evidence="1">Belongs to the ETF beta-subunit/FixA family.</text>
</comment>
<organism evidence="7 8">
    <name type="scientific">Carboxydothermus islandicus</name>
    <dbReference type="NCBI Taxonomy" id="661089"/>
    <lineage>
        <taxon>Bacteria</taxon>
        <taxon>Bacillati</taxon>
        <taxon>Bacillota</taxon>
        <taxon>Clostridia</taxon>
        <taxon>Thermoanaerobacterales</taxon>
        <taxon>Thermoanaerobacteraceae</taxon>
        <taxon>Carboxydothermus</taxon>
    </lineage>
</organism>
<dbReference type="STRING" id="661089.ciss_14480"/>
<feature type="non-terminal residue" evidence="7">
    <location>
        <position position="136"/>
    </location>
</feature>
<proteinExistence type="inferred from homology"/>
<dbReference type="GO" id="GO:0009055">
    <property type="term" value="F:electron transfer activity"/>
    <property type="evidence" value="ECO:0007669"/>
    <property type="project" value="InterPro"/>
</dbReference>
<dbReference type="InterPro" id="IPR012255">
    <property type="entry name" value="ETF_b"/>
</dbReference>
<dbReference type="EMBL" id="BDJL01000042">
    <property type="protein sequence ID" value="GAV25515.1"/>
    <property type="molecule type" value="Genomic_DNA"/>
</dbReference>
<keyword evidence="8" id="KW-1185">Reference proteome</keyword>
<evidence type="ECO:0000256" key="3">
    <source>
        <dbReference type="ARBA" id="ARBA00022448"/>
    </source>
</evidence>